<keyword evidence="8 11" id="KW-0472">Membrane</keyword>
<dbReference type="PaxDb" id="2903-EOD15746"/>
<evidence type="ECO:0000313" key="13">
    <source>
        <dbReference type="Proteomes" id="UP000013827"/>
    </source>
</evidence>
<evidence type="ECO:0000256" key="11">
    <source>
        <dbReference type="SAM" id="Phobius"/>
    </source>
</evidence>
<dbReference type="PANTHER" id="PTHR31392:SF1">
    <property type="entry name" value="ALPHA-1,3-MANNOSYLTRANSFERASE MNN1-RELATED"/>
    <property type="match status" value="1"/>
</dbReference>
<evidence type="ECO:0000256" key="5">
    <source>
        <dbReference type="ARBA" id="ARBA00022692"/>
    </source>
</evidence>
<protein>
    <recommendedName>
        <fullName evidence="14">Sulfotransferase domain-containing protein</fullName>
    </recommendedName>
</protein>
<reference evidence="12" key="2">
    <citation type="submission" date="2024-10" db="UniProtKB">
        <authorList>
            <consortium name="EnsemblProtists"/>
        </authorList>
    </citation>
    <scope>IDENTIFICATION</scope>
</reference>
<evidence type="ECO:0000256" key="10">
    <source>
        <dbReference type="SAM" id="MobiDB-lite"/>
    </source>
</evidence>
<dbReference type="GO" id="GO:0000033">
    <property type="term" value="F:alpha-1,3-mannosyltransferase activity"/>
    <property type="evidence" value="ECO:0007669"/>
    <property type="project" value="TreeGrafter"/>
</dbReference>
<dbReference type="PANTHER" id="PTHR31392">
    <property type="entry name" value="ALPHA-1,3-MANNOSYLTRANSFERASE MNN1-RELATED"/>
    <property type="match status" value="1"/>
</dbReference>
<keyword evidence="7 11" id="KW-1133">Transmembrane helix</keyword>
<dbReference type="KEGG" id="ehx:EMIHUDRAFT_464453"/>
<accession>A0A0D3IWW1</accession>
<evidence type="ECO:0000256" key="4">
    <source>
        <dbReference type="ARBA" id="ARBA00022679"/>
    </source>
</evidence>
<reference evidence="13" key="1">
    <citation type="journal article" date="2013" name="Nature">
        <title>Pan genome of the phytoplankton Emiliania underpins its global distribution.</title>
        <authorList>
            <person name="Read B.A."/>
            <person name="Kegel J."/>
            <person name="Klute M.J."/>
            <person name="Kuo A."/>
            <person name="Lefebvre S.C."/>
            <person name="Maumus F."/>
            <person name="Mayer C."/>
            <person name="Miller J."/>
            <person name="Monier A."/>
            <person name="Salamov A."/>
            <person name="Young J."/>
            <person name="Aguilar M."/>
            <person name="Claverie J.M."/>
            <person name="Frickenhaus S."/>
            <person name="Gonzalez K."/>
            <person name="Herman E.K."/>
            <person name="Lin Y.C."/>
            <person name="Napier J."/>
            <person name="Ogata H."/>
            <person name="Sarno A.F."/>
            <person name="Shmutz J."/>
            <person name="Schroeder D."/>
            <person name="de Vargas C."/>
            <person name="Verret F."/>
            <person name="von Dassow P."/>
            <person name="Valentin K."/>
            <person name="Van de Peer Y."/>
            <person name="Wheeler G."/>
            <person name="Dacks J.B."/>
            <person name="Delwiche C.F."/>
            <person name="Dyhrman S.T."/>
            <person name="Glockner G."/>
            <person name="John U."/>
            <person name="Richards T."/>
            <person name="Worden A.Z."/>
            <person name="Zhang X."/>
            <person name="Grigoriev I.V."/>
            <person name="Allen A.E."/>
            <person name="Bidle K."/>
            <person name="Borodovsky M."/>
            <person name="Bowler C."/>
            <person name="Brownlee C."/>
            <person name="Cock J.M."/>
            <person name="Elias M."/>
            <person name="Gladyshev V.N."/>
            <person name="Groth M."/>
            <person name="Guda C."/>
            <person name="Hadaegh A."/>
            <person name="Iglesias-Rodriguez M.D."/>
            <person name="Jenkins J."/>
            <person name="Jones B.M."/>
            <person name="Lawson T."/>
            <person name="Leese F."/>
            <person name="Lindquist E."/>
            <person name="Lobanov A."/>
            <person name="Lomsadze A."/>
            <person name="Malik S.B."/>
            <person name="Marsh M.E."/>
            <person name="Mackinder L."/>
            <person name="Mock T."/>
            <person name="Mueller-Roeber B."/>
            <person name="Pagarete A."/>
            <person name="Parker M."/>
            <person name="Probert I."/>
            <person name="Quesneville H."/>
            <person name="Raines C."/>
            <person name="Rensing S.A."/>
            <person name="Riano-Pachon D.M."/>
            <person name="Richier S."/>
            <person name="Rokitta S."/>
            <person name="Shiraiwa Y."/>
            <person name="Soanes D.M."/>
            <person name="van der Giezen M."/>
            <person name="Wahlund T.M."/>
            <person name="Williams B."/>
            <person name="Wilson W."/>
            <person name="Wolfe G."/>
            <person name="Wurch L.L."/>
        </authorList>
    </citation>
    <scope>NUCLEOTIDE SEQUENCE</scope>
</reference>
<comment type="similarity">
    <text evidence="2">Belongs to the MNN1/MNT family.</text>
</comment>
<evidence type="ECO:0000256" key="1">
    <source>
        <dbReference type="ARBA" id="ARBA00004606"/>
    </source>
</evidence>
<dbReference type="GO" id="GO:0016020">
    <property type="term" value="C:membrane"/>
    <property type="evidence" value="ECO:0007669"/>
    <property type="project" value="UniProtKB-SubCell"/>
</dbReference>
<dbReference type="InterPro" id="IPR022751">
    <property type="entry name" value="Alpha_mannosyltransferase"/>
</dbReference>
<feature type="transmembrane region" description="Helical" evidence="11">
    <location>
        <begin position="932"/>
        <end position="957"/>
    </location>
</feature>
<dbReference type="HOGENOM" id="CLU_305758_0_0_1"/>
<keyword evidence="3" id="KW-0328">Glycosyltransferase</keyword>
<evidence type="ECO:0000313" key="12">
    <source>
        <dbReference type="EnsemblProtists" id="EOD15746"/>
    </source>
</evidence>
<dbReference type="EnsemblProtists" id="EOD15746">
    <property type="protein sequence ID" value="EOD15746"/>
    <property type="gene ID" value="EMIHUDRAFT_464453"/>
</dbReference>
<dbReference type="GeneID" id="17261786"/>
<evidence type="ECO:0000256" key="8">
    <source>
        <dbReference type="ARBA" id="ARBA00023136"/>
    </source>
</evidence>
<dbReference type="GO" id="GO:0005794">
    <property type="term" value="C:Golgi apparatus"/>
    <property type="evidence" value="ECO:0007669"/>
    <property type="project" value="TreeGrafter"/>
</dbReference>
<keyword evidence="6" id="KW-0735">Signal-anchor</keyword>
<dbReference type="GO" id="GO:0006493">
    <property type="term" value="P:protein O-linked glycosylation"/>
    <property type="evidence" value="ECO:0007669"/>
    <property type="project" value="TreeGrafter"/>
</dbReference>
<name>A0A0D3IWW1_EMIH1</name>
<organism evidence="12 13">
    <name type="scientific">Emiliania huxleyi (strain CCMP1516)</name>
    <dbReference type="NCBI Taxonomy" id="280463"/>
    <lineage>
        <taxon>Eukaryota</taxon>
        <taxon>Haptista</taxon>
        <taxon>Haptophyta</taxon>
        <taxon>Prymnesiophyceae</taxon>
        <taxon>Isochrysidales</taxon>
        <taxon>Noelaerhabdaceae</taxon>
        <taxon>Emiliania</taxon>
    </lineage>
</organism>
<evidence type="ECO:0000256" key="6">
    <source>
        <dbReference type="ARBA" id="ARBA00022968"/>
    </source>
</evidence>
<evidence type="ECO:0000256" key="2">
    <source>
        <dbReference type="ARBA" id="ARBA00009105"/>
    </source>
</evidence>
<dbReference type="Pfam" id="PF11051">
    <property type="entry name" value="Mannosyl_trans3"/>
    <property type="match status" value="1"/>
</dbReference>
<keyword evidence="13" id="KW-1185">Reference proteome</keyword>
<proteinExistence type="inferred from homology"/>
<comment type="subcellular location">
    <subcellularLocation>
        <location evidence="1">Membrane</location>
        <topology evidence="1">Single-pass type II membrane protein</topology>
    </subcellularLocation>
</comment>
<dbReference type="Proteomes" id="UP000013827">
    <property type="component" value="Unassembled WGS sequence"/>
</dbReference>
<keyword evidence="9" id="KW-0325">Glycoprotein</keyword>
<dbReference type="AlphaFoldDB" id="A0A0D3IWW1"/>
<sequence>MSSAAVAGVPVQLELGRPRLQPRDGCSGPAAEGRRQIGKQADRTAPFWVDLPAFRQLQALSECPAVVTFEQGHQSLPDRVYTVLARLAEHQPTVMIVRVDCSTAPSGRFDSRTANELCTRNRSAAVPRPLAPAGLAAARNVSRPQGTSMPIIESLQRGRFTRFAGRSDDARAMRSLVQPLVLRGLGNDKERVKEQHRFCRDAVLSARARTKAALERQQRRFQDKSGRICLRKNETLRKLGKLLTEEAVPVTERAGRGRGEWIFVAHHKSGTTVGKVLADALCAASGRRTHKYTFREQPVETSPPGGALCHFLIKIYSEDVDMWMARLARSPHNRLVHFVRDPHEMAASGYLFHRRGSELEWTNSTQCSRDLCTLKEAYGANGTKWSADVMFGEMSAQPWLREYGCTHAMLDLDESFRAHPRVYQLHLHGLLPAAFNSTVPRLLRWLGAANSSAPPQRAGRLLRAARRKNGRRNRTHDAHIDRLTRIGYRATFTSRTALAIRTGSKSLSGGDKRALAAWKEAGGTPFLRELLMRSSWGADRSRQRLFAPGHRKLHFERGRRGILTCSAPRLLNVLLVDHDARFHIDPARLFSTKAFVNDGILLFRDRMRMQIPGKPDASRFLRQLVRRRLASPEFLRSVGGQYARQRLPWPWQPSAELLASPMLSGDSNHATDSSAIDSSVLLLGKSRAPQVIATLYTLHERYRHELYRHELYANLHGDKETYWLACELVGGLSCGVSPYAAGEMGQLKQDYGPKDPGCVVGNLMQFHPDNPKWIVHCNCKPHASWLYTHVSTPQKYVALAKSLSSSHDGYRNLAGNRFTLAIEPSPFSSEPSRLLSAPLGSSRPPLGSRRLRVDFPAEEPFDRAKLALSWNRTDSPYYDCTTTQYEPLELAMARQPETNRQLNAAMLCQLHGLRCRHPSLHVDLQGAAAASWFRVAGASVIALLACTVGALAATVVLSRGSGPAARPLLA</sequence>
<evidence type="ECO:0000256" key="3">
    <source>
        <dbReference type="ARBA" id="ARBA00022676"/>
    </source>
</evidence>
<keyword evidence="4" id="KW-0808">Transferase</keyword>
<dbReference type="RefSeq" id="XP_005768175.1">
    <property type="nucleotide sequence ID" value="XM_005768118.1"/>
</dbReference>
<feature type="region of interest" description="Disordered" evidence="10">
    <location>
        <begin position="18"/>
        <end position="39"/>
    </location>
</feature>
<evidence type="ECO:0000256" key="9">
    <source>
        <dbReference type="ARBA" id="ARBA00023180"/>
    </source>
</evidence>
<evidence type="ECO:0008006" key="14">
    <source>
        <dbReference type="Google" id="ProtNLM"/>
    </source>
</evidence>
<keyword evidence="5 11" id="KW-0812">Transmembrane</keyword>
<evidence type="ECO:0000256" key="7">
    <source>
        <dbReference type="ARBA" id="ARBA00022989"/>
    </source>
</evidence>